<protein>
    <submittedName>
        <fullName evidence="1">Uncharacterized protein</fullName>
    </submittedName>
</protein>
<evidence type="ECO:0000313" key="1">
    <source>
        <dbReference type="EMBL" id="MFC3908566.1"/>
    </source>
</evidence>
<comment type="caution">
    <text evidence="1">The sequence shown here is derived from an EMBL/GenBank/DDBJ whole genome shotgun (WGS) entry which is preliminary data.</text>
</comment>
<dbReference type="RefSeq" id="WP_382341969.1">
    <property type="nucleotide sequence ID" value="NZ_JBHSAB010000006.1"/>
</dbReference>
<proteinExistence type="predicted"/>
<evidence type="ECO:0000313" key="2">
    <source>
        <dbReference type="Proteomes" id="UP001595758"/>
    </source>
</evidence>
<dbReference type="Proteomes" id="UP001595758">
    <property type="component" value="Unassembled WGS sequence"/>
</dbReference>
<name>A0ABV8CF33_9GAMM</name>
<keyword evidence="2" id="KW-1185">Reference proteome</keyword>
<accession>A0ABV8CF33</accession>
<organism evidence="1 2">
    <name type="scientific">Legionella dresdenensis</name>
    <dbReference type="NCBI Taxonomy" id="450200"/>
    <lineage>
        <taxon>Bacteria</taxon>
        <taxon>Pseudomonadati</taxon>
        <taxon>Pseudomonadota</taxon>
        <taxon>Gammaproteobacteria</taxon>
        <taxon>Legionellales</taxon>
        <taxon>Legionellaceae</taxon>
        <taxon>Legionella</taxon>
    </lineage>
</organism>
<sequence length="386" mass="43082">MLKFVQFDFWVINVFDTVYRIAIETNDFEELKSKLKELHVDTLGLKDGFLVTVGAQLARECKHDKVEWMRQLGANVDTIAFGYAQAGNHDKVEAYRQLGAGVDTIACGYAYAGCHDKVEAYRQLGAGVNIIAFGYVLAGNHDKVEAYRQLGAGVTTIAFGYALTGNHDKVEAYRHLGADVHKIGFGYTLAGNHEKVKAYRQHGVDIKGIAYGYVVASNHDAVETREKSRRRAKVTVEEPPHLVGVPPYLAIRSGADADYALVRNREKEKKYDIKYNLIDTLDKYLKKRSTVVDSSGKTKEYFYGSFFSVFQKSFKQKSDAVKALQLALEGYKVDLNPHLSTLRNGHLGKVLREFIQTGIGVGKEVTTVSGFIQALQEENFKAVQSF</sequence>
<reference evidence="2" key="1">
    <citation type="journal article" date="2019" name="Int. J. Syst. Evol. Microbiol.">
        <title>The Global Catalogue of Microorganisms (GCM) 10K type strain sequencing project: providing services to taxonomists for standard genome sequencing and annotation.</title>
        <authorList>
            <consortium name="The Broad Institute Genomics Platform"/>
            <consortium name="The Broad Institute Genome Sequencing Center for Infectious Disease"/>
            <person name="Wu L."/>
            <person name="Ma J."/>
        </authorList>
    </citation>
    <scope>NUCLEOTIDE SEQUENCE [LARGE SCALE GENOMIC DNA]</scope>
    <source>
        <strain evidence="2">CCUG 59858</strain>
    </source>
</reference>
<gene>
    <name evidence="1" type="ORF">ACFORL_05690</name>
</gene>
<dbReference type="EMBL" id="JBHSAB010000006">
    <property type="protein sequence ID" value="MFC3908566.1"/>
    <property type="molecule type" value="Genomic_DNA"/>
</dbReference>